<comment type="caution">
    <text evidence="3">The sequence shown here is derived from an EMBL/GenBank/DDBJ whole genome shotgun (WGS) entry which is preliminary data.</text>
</comment>
<dbReference type="InterPro" id="IPR044810">
    <property type="entry name" value="WRKY_plant"/>
</dbReference>
<dbReference type="Pfam" id="PF03106">
    <property type="entry name" value="WRKY"/>
    <property type="match status" value="1"/>
</dbReference>
<dbReference type="GO" id="GO:0005634">
    <property type="term" value="C:nucleus"/>
    <property type="evidence" value="ECO:0007669"/>
    <property type="project" value="TreeGrafter"/>
</dbReference>
<feature type="region of interest" description="Disordered" evidence="1">
    <location>
        <begin position="59"/>
        <end position="112"/>
    </location>
</feature>
<dbReference type="OrthoDB" id="683311at2759"/>
<dbReference type="InterPro" id="IPR003657">
    <property type="entry name" value="WRKY_dom"/>
</dbReference>
<dbReference type="AlphaFoldDB" id="A0A8J5SUW2"/>
<dbReference type="PANTHER" id="PTHR32096:SF146">
    <property type="entry name" value="WRKY TRANSCRIPTION FACTOR 19-RELATED"/>
    <property type="match status" value="1"/>
</dbReference>
<protein>
    <recommendedName>
        <fullName evidence="2">WRKY domain-containing protein</fullName>
    </recommendedName>
</protein>
<evidence type="ECO:0000313" key="4">
    <source>
        <dbReference type="Proteomes" id="UP000729402"/>
    </source>
</evidence>
<reference evidence="3" key="2">
    <citation type="submission" date="2021-02" db="EMBL/GenBank/DDBJ databases">
        <authorList>
            <person name="Kimball J.A."/>
            <person name="Haas M.W."/>
            <person name="Macchietto M."/>
            <person name="Kono T."/>
            <person name="Duquette J."/>
            <person name="Shao M."/>
        </authorList>
    </citation>
    <scope>NUCLEOTIDE SEQUENCE</scope>
    <source>
        <tissue evidence="3">Fresh leaf tissue</tissue>
    </source>
</reference>
<dbReference type="PANTHER" id="PTHR32096">
    <property type="entry name" value="WRKY TRANSCRIPTION FACTOR 30-RELATED-RELATED"/>
    <property type="match status" value="1"/>
</dbReference>
<dbReference type="PROSITE" id="PS50811">
    <property type="entry name" value="WRKY"/>
    <property type="match status" value="1"/>
</dbReference>
<evidence type="ECO:0000313" key="3">
    <source>
        <dbReference type="EMBL" id="KAG8072007.1"/>
    </source>
</evidence>
<gene>
    <name evidence="3" type="ORF">GUJ93_ZPchr0006g41903</name>
</gene>
<feature type="compositionally biased region" description="Polar residues" evidence="1">
    <location>
        <begin position="79"/>
        <end position="99"/>
    </location>
</feature>
<reference evidence="3" key="1">
    <citation type="journal article" date="2021" name="bioRxiv">
        <title>Whole Genome Assembly and Annotation of Northern Wild Rice, Zizania palustris L., Supports a Whole Genome Duplication in the Zizania Genus.</title>
        <authorList>
            <person name="Haas M."/>
            <person name="Kono T."/>
            <person name="Macchietto M."/>
            <person name="Millas R."/>
            <person name="McGilp L."/>
            <person name="Shao M."/>
            <person name="Duquette J."/>
            <person name="Hirsch C.N."/>
            <person name="Kimball J."/>
        </authorList>
    </citation>
    <scope>NUCLEOTIDE SEQUENCE</scope>
    <source>
        <tissue evidence="3">Fresh leaf tissue</tissue>
    </source>
</reference>
<dbReference type="SMART" id="SM00774">
    <property type="entry name" value="WRKY"/>
    <property type="match status" value="1"/>
</dbReference>
<dbReference type="Proteomes" id="UP000729402">
    <property type="component" value="Unassembled WGS sequence"/>
</dbReference>
<evidence type="ECO:0000259" key="2">
    <source>
        <dbReference type="PROSITE" id="PS50811"/>
    </source>
</evidence>
<dbReference type="GO" id="GO:0003700">
    <property type="term" value="F:DNA-binding transcription factor activity"/>
    <property type="evidence" value="ECO:0007669"/>
    <property type="project" value="InterPro"/>
</dbReference>
<keyword evidence="4" id="KW-1185">Reference proteome</keyword>
<sequence length="339" mass="36756">MAGGGGGTTAAEKLIVDAQKSTNQLKDLLAKLLPRAEEGGGAVEAILSHMSESLSQALASLQRGASTGDRRLPVPPEASLSSHGQSVQNSGGRLVSTRSGQRRSRADGSSHRIILQHGARGDSYLWRKYGQKDILGARFARSYFKCGQRAGCPARKQVQQSDADPSRLEITYIGAHTCHELPSPSCATPAANSIDDDTRRNTTSHRRLPAAVAVPSTMQTLEDHVLASDMTAWTPSMEQEISSPSWLFIPSPACSQSELLSVAEAEAEAEVPELQPDASTAPVEHKKARDWERFVHIQLQSDLDGKIIPFRVKFCQRQDDDAVDKDLRSELIQEAGDVR</sequence>
<dbReference type="GO" id="GO:0000976">
    <property type="term" value="F:transcription cis-regulatory region binding"/>
    <property type="evidence" value="ECO:0007669"/>
    <property type="project" value="TreeGrafter"/>
</dbReference>
<proteinExistence type="predicted"/>
<dbReference type="EMBL" id="JAAALK010000283">
    <property type="protein sequence ID" value="KAG8072007.1"/>
    <property type="molecule type" value="Genomic_DNA"/>
</dbReference>
<evidence type="ECO:0000256" key="1">
    <source>
        <dbReference type="SAM" id="MobiDB-lite"/>
    </source>
</evidence>
<name>A0A8J5SUW2_ZIZPA</name>
<accession>A0A8J5SUW2</accession>
<organism evidence="3 4">
    <name type="scientific">Zizania palustris</name>
    <name type="common">Northern wild rice</name>
    <dbReference type="NCBI Taxonomy" id="103762"/>
    <lineage>
        <taxon>Eukaryota</taxon>
        <taxon>Viridiplantae</taxon>
        <taxon>Streptophyta</taxon>
        <taxon>Embryophyta</taxon>
        <taxon>Tracheophyta</taxon>
        <taxon>Spermatophyta</taxon>
        <taxon>Magnoliopsida</taxon>
        <taxon>Liliopsida</taxon>
        <taxon>Poales</taxon>
        <taxon>Poaceae</taxon>
        <taxon>BOP clade</taxon>
        <taxon>Oryzoideae</taxon>
        <taxon>Oryzeae</taxon>
        <taxon>Zizaniinae</taxon>
        <taxon>Zizania</taxon>
    </lineage>
</organism>
<feature type="domain" description="WRKY" evidence="2">
    <location>
        <begin position="122"/>
        <end position="182"/>
    </location>
</feature>